<accession>S0KS03</accession>
<evidence type="ECO:0000313" key="2">
    <source>
        <dbReference type="Proteomes" id="UP000015961"/>
    </source>
</evidence>
<name>S0KS03_9ENTE</name>
<dbReference type="Pfam" id="PF05256">
    <property type="entry name" value="UPF0223"/>
    <property type="match status" value="1"/>
</dbReference>
<protein>
    <submittedName>
        <fullName evidence="1">Uncharacterized protein</fullName>
    </submittedName>
</protein>
<dbReference type="SUPFAM" id="SSF158504">
    <property type="entry name" value="BH2638-like"/>
    <property type="match status" value="1"/>
</dbReference>
<dbReference type="eggNOG" id="COG4476">
    <property type="taxonomic scope" value="Bacteria"/>
</dbReference>
<dbReference type="Gene3D" id="1.10.220.80">
    <property type="entry name" value="BH2638-like"/>
    <property type="match status" value="1"/>
</dbReference>
<evidence type="ECO:0000313" key="1">
    <source>
        <dbReference type="EMBL" id="EOT84010.1"/>
    </source>
</evidence>
<comment type="caution">
    <text evidence="1">The sequence shown here is derived from an EMBL/GenBank/DDBJ whole genome shotgun (WGS) entry which is preliminary data.</text>
</comment>
<dbReference type="RefSeq" id="WP_016185395.1">
    <property type="nucleotide sequence ID" value="NZ_ASWO01000005.1"/>
</dbReference>
<dbReference type="AlphaFoldDB" id="S0KS03"/>
<dbReference type="OrthoDB" id="1649074at2"/>
<dbReference type="EMBL" id="ASWO01000005">
    <property type="protein sequence ID" value="EOT84010.1"/>
    <property type="molecule type" value="Genomic_DNA"/>
</dbReference>
<dbReference type="InterPro" id="IPR007920">
    <property type="entry name" value="UPF0223"/>
</dbReference>
<keyword evidence="2" id="KW-1185">Reference proteome</keyword>
<dbReference type="InterPro" id="IPR023324">
    <property type="entry name" value="BH2638-like_sf"/>
</dbReference>
<gene>
    <name evidence="1" type="ORF">I573_01735</name>
</gene>
<dbReference type="PATRIC" id="fig|1140003.3.peg.899"/>
<reference evidence="1 2" key="1">
    <citation type="submission" date="2013-03" db="EMBL/GenBank/DDBJ databases">
        <title>The Genome Sequence of Enterococcus sulfureus ATCC_49903 (PacBio/Illumina hybrid assembly).</title>
        <authorList>
            <consortium name="The Broad Institute Genomics Platform"/>
            <consortium name="The Broad Institute Genome Sequencing Center for Infectious Disease"/>
            <person name="Earl A."/>
            <person name="Russ C."/>
            <person name="Gilmore M."/>
            <person name="Surin D."/>
            <person name="Walker B."/>
            <person name="Young S."/>
            <person name="Zeng Q."/>
            <person name="Gargeya S."/>
            <person name="Fitzgerald M."/>
            <person name="Haas B."/>
            <person name="Abouelleil A."/>
            <person name="Allen A.W."/>
            <person name="Alvarado L."/>
            <person name="Arachchi H.M."/>
            <person name="Berlin A.M."/>
            <person name="Chapman S.B."/>
            <person name="Gainer-Dewar J."/>
            <person name="Goldberg J."/>
            <person name="Griggs A."/>
            <person name="Gujja S."/>
            <person name="Hansen M."/>
            <person name="Howarth C."/>
            <person name="Imamovic A."/>
            <person name="Ireland A."/>
            <person name="Larimer J."/>
            <person name="McCowan C."/>
            <person name="Murphy C."/>
            <person name="Pearson M."/>
            <person name="Poon T.W."/>
            <person name="Priest M."/>
            <person name="Roberts A."/>
            <person name="Saif S."/>
            <person name="Shea T."/>
            <person name="Sisk P."/>
            <person name="Sykes S."/>
            <person name="Wortman J."/>
            <person name="Nusbaum C."/>
            <person name="Birren B."/>
        </authorList>
    </citation>
    <scope>NUCLEOTIDE SEQUENCE [LARGE SCALE GENOMIC DNA]</scope>
    <source>
        <strain evidence="1 2">ATCC 49903</strain>
    </source>
</reference>
<proteinExistence type="predicted"/>
<dbReference type="STRING" id="1140003.OMY_00943"/>
<dbReference type="PIRSF" id="PIRSF037260">
    <property type="entry name" value="UPF0223"/>
    <property type="match status" value="1"/>
</dbReference>
<dbReference type="Proteomes" id="UP000015961">
    <property type="component" value="Unassembled WGS sequence"/>
</dbReference>
<dbReference type="NCBIfam" id="NF003353">
    <property type="entry name" value="PRK04387.1"/>
    <property type="match status" value="1"/>
</dbReference>
<organism evidence="1 2">
    <name type="scientific">Enterococcus sulfureus ATCC 49903</name>
    <dbReference type="NCBI Taxonomy" id="1140003"/>
    <lineage>
        <taxon>Bacteria</taxon>
        <taxon>Bacillati</taxon>
        <taxon>Bacillota</taxon>
        <taxon>Bacilli</taxon>
        <taxon>Lactobacillales</taxon>
        <taxon>Enterococcaceae</taxon>
        <taxon>Enterococcus</taxon>
    </lineage>
</organism>
<sequence>MEEYQYPLDLEWTTEEMVKVVKMWEMLEKSYEQHVHVAQFLETYREFKTVVCSIGEERKLGHEFEAVSGYSLYHAVKQAKALQTGKFSMKGGHK</sequence>